<evidence type="ECO:0000256" key="1">
    <source>
        <dbReference type="ARBA" id="ARBA00006926"/>
    </source>
</evidence>
<dbReference type="EMBL" id="NEDP02003722">
    <property type="protein sequence ID" value="OWF48101.1"/>
    <property type="molecule type" value="Genomic_DNA"/>
</dbReference>
<evidence type="ECO:0000256" key="3">
    <source>
        <dbReference type="ARBA" id="ARBA00023002"/>
    </source>
</evidence>
<keyword evidence="6" id="KW-1185">Reference proteome</keyword>
<keyword evidence="3" id="KW-0560">Oxidoreductase</keyword>
<dbReference type="AlphaFoldDB" id="A0A210QHM8"/>
<proteinExistence type="inferred from homology"/>
<reference evidence="5 6" key="1">
    <citation type="journal article" date="2017" name="Nat. Ecol. Evol.">
        <title>Scallop genome provides insights into evolution of bilaterian karyotype and development.</title>
        <authorList>
            <person name="Wang S."/>
            <person name="Zhang J."/>
            <person name="Jiao W."/>
            <person name="Li J."/>
            <person name="Xun X."/>
            <person name="Sun Y."/>
            <person name="Guo X."/>
            <person name="Huan P."/>
            <person name="Dong B."/>
            <person name="Zhang L."/>
            <person name="Hu X."/>
            <person name="Sun X."/>
            <person name="Wang J."/>
            <person name="Zhao C."/>
            <person name="Wang Y."/>
            <person name="Wang D."/>
            <person name="Huang X."/>
            <person name="Wang R."/>
            <person name="Lv J."/>
            <person name="Li Y."/>
            <person name="Zhang Z."/>
            <person name="Liu B."/>
            <person name="Lu W."/>
            <person name="Hui Y."/>
            <person name="Liang J."/>
            <person name="Zhou Z."/>
            <person name="Hou R."/>
            <person name="Li X."/>
            <person name="Liu Y."/>
            <person name="Li H."/>
            <person name="Ning X."/>
            <person name="Lin Y."/>
            <person name="Zhao L."/>
            <person name="Xing Q."/>
            <person name="Dou J."/>
            <person name="Li Y."/>
            <person name="Mao J."/>
            <person name="Guo H."/>
            <person name="Dou H."/>
            <person name="Li T."/>
            <person name="Mu C."/>
            <person name="Jiang W."/>
            <person name="Fu Q."/>
            <person name="Fu X."/>
            <person name="Miao Y."/>
            <person name="Liu J."/>
            <person name="Yu Q."/>
            <person name="Li R."/>
            <person name="Liao H."/>
            <person name="Li X."/>
            <person name="Kong Y."/>
            <person name="Jiang Z."/>
            <person name="Chourrout D."/>
            <person name="Li R."/>
            <person name="Bao Z."/>
        </authorList>
    </citation>
    <scope>NUCLEOTIDE SEQUENCE [LARGE SCALE GENOMIC DNA]</scope>
    <source>
        <strain evidence="5 6">PY_sf001</strain>
    </source>
</reference>
<dbReference type="Proteomes" id="UP000242188">
    <property type="component" value="Unassembled WGS sequence"/>
</dbReference>
<protein>
    <submittedName>
        <fullName evidence="5">Uncharacterized protein</fullName>
    </submittedName>
</protein>
<organism evidence="5 6">
    <name type="scientific">Mizuhopecten yessoensis</name>
    <name type="common">Japanese scallop</name>
    <name type="synonym">Patinopecten yessoensis</name>
    <dbReference type="NCBI Taxonomy" id="6573"/>
    <lineage>
        <taxon>Eukaryota</taxon>
        <taxon>Metazoa</taxon>
        <taxon>Spiralia</taxon>
        <taxon>Lophotrochozoa</taxon>
        <taxon>Mollusca</taxon>
        <taxon>Bivalvia</taxon>
        <taxon>Autobranchia</taxon>
        <taxon>Pteriomorphia</taxon>
        <taxon>Pectinida</taxon>
        <taxon>Pectinoidea</taxon>
        <taxon>Pectinidae</taxon>
        <taxon>Mizuhopecten</taxon>
    </lineage>
</organism>
<evidence type="ECO:0000256" key="2">
    <source>
        <dbReference type="ARBA" id="ARBA00022559"/>
    </source>
</evidence>
<name>A0A210QHM8_MIZYE</name>
<dbReference type="PROSITE" id="PS51355">
    <property type="entry name" value="GLUTATHIONE_PEROXID_3"/>
    <property type="match status" value="1"/>
</dbReference>
<feature type="signal peptide" evidence="4">
    <location>
        <begin position="1"/>
        <end position="24"/>
    </location>
</feature>
<evidence type="ECO:0000313" key="5">
    <source>
        <dbReference type="EMBL" id="OWF48101.1"/>
    </source>
</evidence>
<sequence>MPGQSSGGGAVLAVMFGLLSSVSSQSSVCSQPSSNTSSVYDYSIRLIDGDGYKEIDWSFYHGKVLLLVNVATY</sequence>
<dbReference type="GO" id="GO:0004601">
    <property type="term" value="F:peroxidase activity"/>
    <property type="evidence" value="ECO:0007669"/>
    <property type="project" value="UniProtKB-KW"/>
</dbReference>
<gene>
    <name evidence="5" type="ORF">KP79_PYT03809</name>
</gene>
<dbReference type="InterPro" id="IPR000889">
    <property type="entry name" value="Glutathione_peroxidase"/>
</dbReference>
<evidence type="ECO:0000256" key="4">
    <source>
        <dbReference type="SAM" id="SignalP"/>
    </source>
</evidence>
<dbReference type="GO" id="GO:0006979">
    <property type="term" value="P:response to oxidative stress"/>
    <property type="evidence" value="ECO:0007669"/>
    <property type="project" value="InterPro"/>
</dbReference>
<feature type="chain" id="PRO_5013052592" evidence="4">
    <location>
        <begin position="25"/>
        <end position="73"/>
    </location>
</feature>
<keyword evidence="2" id="KW-0575">Peroxidase</keyword>
<evidence type="ECO:0000313" key="6">
    <source>
        <dbReference type="Proteomes" id="UP000242188"/>
    </source>
</evidence>
<comment type="caution">
    <text evidence="5">The sequence shown here is derived from an EMBL/GenBank/DDBJ whole genome shotgun (WGS) entry which is preliminary data.</text>
</comment>
<comment type="similarity">
    <text evidence="1">Belongs to the glutathione peroxidase family.</text>
</comment>
<accession>A0A210QHM8</accession>
<keyword evidence="4" id="KW-0732">Signal</keyword>
<dbReference type="Gene3D" id="3.40.30.10">
    <property type="entry name" value="Glutaredoxin"/>
    <property type="match status" value="1"/>
</dbReference>